<reference evidence="1 2" key="1">
    <citation type="submission" date="2014-08" db="EMBL/GenBank/DDBJ databases">
        <title>Porphyromonas gingivicanis strain:COT-022_OH1391 Genome sequencing.</title>
        <authorList>
            <person name="Wallis C."/>
            <person name="Deusch O."/>
            <person name="O'Flynn C."/>
            <person name="Davis I."/>
            <person name="Jospin G."/>
            <person name="Darling A.E."/>
            <person name="Coil D.A."/>
            <person name="Alexiev A."/>
            <person name="Horsfall A."/>
            <person name="Kirkwood N."/>
            <person name="Harris S."/>
            <person name="Eisen J.A."/>
        </authorList>
    </citation>
    <scope>NUCLEOTIDE SEQUENCE [LARGE SCALE GENOMIC DNA]</scope>
    <source>
        <strain evidence="2">COT-022 OH1391</strain>
    </source>
</reference>
<accession>A0A0A2G9S5</accession>
<dbReference type="Proteomes" id="UP000030134">
    <property type="component" value="Unassembled WGS sequence"/>
</dbReference>
<evidence type="ECO:0000313" key="2">
    <source>
        <dbReference type="Proteomes" id="UP000030134"/>
    </source>
</evidence>
<evidence type="ECO:0000313" key="1">
    <source>
        <dbReference type="EMBL" id="KGN99182.1"/>
    </source>
</evidence>
<dbReference type="EMBL" id="JQZW01000002">
    <property type="protein sequence ID" value="KGN99182.1"/>
    <property type="molecule type" value="Genomic_DNA"/>
</dbReference>
<gene>
    <name evidence="1" type="ORF">HQ36_01645</name>
</gene>
<organism evidence="1 2">
    <name type="scientific">Porphyromonas gingivicanis</name>
    <dbReference type="NCBI Taxonomy" id="266762"/>
    <lineage>
        <taxon>Bacteria</taxon>
        <taxon>Pseudomonadati</taxon>
        <taxon>Bacteroidota</taxon>
        <taxon>Bacteroidia</taxon>
        <taxon>Bacteroidales</taxon>
        <taxon>Porphyromonadaceae</taxon>
        <taxon>Porphyromonas</taxon>
    </lineage>
</organism>
<comment type="caution">
    <text evidence="1">The sequence shown here is derived from an EMBL/GenBank/DDBJ whole genome shotgun (WGS) entry which is preliminary data.</text>
</comment>
<name>A0A0A2G9S5_9PORP</name>
<sequence length="59" mass="6540">MFTEAKITFLNKVKQEAIAQLNGLCATAIASPFIRHNASLLKEDFFLIEDSSHTAISDE</sequence>
<protein>
    <submittedName>
        <fullName evidence="1">Uncharacterized protein</fullName>
    </submittedName>
</protein>
<proteinExistence type="predicted"/>
<dbReference type="STRING" id="266762.HQ36_01645"/>
<dbReference type="AlphaFoldDB" id="A0A0A2G9S5"/>
<keyword evidence="2" id="KW-1185">Reference proteome</keyword>